<evidence type="ECO:0000256" key="1">
    <source>
        <dbReference type="SAM" id="Phobius"/>
    </source>
</evidence>
<comment type="caution">
    <text evidence="2">The sequence shown here is derived from an EMBL/GenBank/DDBJ whole genome shotgun (WGS) entry which is preliminary data.</text>
</comment>
<dbReference type="PANTHER" id="PTHR38646">
    <property type="entry name" value="YALI0F00814P"/>
    <property type="match status" value="1"/>
</dbReference>
<name>A0A8H7PH20_MORIS</name>
<accession>A0A8H7PH20</accession>
<keyword evidence="1" id="KW-1133">Transmembrane helix</keyword>
<feature type="transmembrane region" description="Helical" evidence="1">
    <location>
        <begin position="58"/>
        <end position="79"/>
    </location>
</feature>
<keyword evidence="1" id="KW-0812">Transmembrane</keyword>
<keyword evidence="1" id="KW-0472">Membrane</keyword>
<evidence type="ECO:0000313" key="3">
    <source>
        <dbReference type="Proteomes" id="UP000654370"/>
    </source>
</evidence>
<feature type="transmembrane region" description="Helical" evidence="1">
    <location>
        <begin position="100"/>
        <end position="120"/>
    </location>
</feature>
<proteinExistence type="predicted"/>
<sequence length="122" mass="13798">MADQTDLIRGHRKQSLLLSDEELLEIRARQRTFEGAYWRTSIAAVSMGLLIVKVFTKAFYKIGITFFVFGLVMLGIAVLRRRTAGDVFDLSIPFQTSGNWVVLTTVVTLCTYIILLVLLLEL</sequence>
<feature type="transmembrane region" description="Helical" evidence="1">
    <location>
        <begin position="36"/>
        <end position="52"/>
    </location>
</feature>
<evidence type="ECO:0000313" key="2">
    <source>
        <dbReference type="EMBL" id="KAG2173700.1"/>
    </source>
</evidence>
<dbReference type="AlphaFoldDB" id="A0A8H7PH20"/>
<dbReference type="EMBL" id="JAEPQZ010000014">
    <property type="protein sequence ID" value="KAG2173700.1"/>
    <property type="molecule type" value="Genomic_DNA"/>
</dbReference>
<evidence type="ECO:0008006" key="4">
    <source>
        <dbReference type="Google" id="ProtNLM"/>
    </source>
</evidence>
<organism evidence="2 3">
    <name type="scientific">Mortierella isabellina</name>
    <name type="common">Filamentous fungus</name>
    <name type="synonym">Umbelopsis isabellina</name>
    <dbReference type="NCBI Taxonomy" id="91625"/>
    <lineage>
        <taxon>Eukaryota</taxon>
        <taxon>Fungi</taxon>
        <taxon>Fungi incertae sedis</taxon>
        <taxon>Mucoromycota</taxon>
        <taxon>Mucoromycotina</taxon>
        <taxon>Umbelopsidomycetes</taxon>
        <taxon>Umbelopsidales</taxon>
        <taxon>Umbelopsidaceae</taxon>
        <taxon>Umbelopsis</taxon>
    </lineage>
</organism>
<keyword evidence="3" id="KW-1185">Reference proteome</keyword>
<gene>
    <name evidence="2" type="ORF">INT43_005120</name>
</gene>
<reference evidence="2" key="1">
    <citation type="submission" date="2020-12" db="EMBL/GenBank/DDBJ databases">
        <title>Metabolic potential, ecology and presence of endohyphal bacteria is reflected in genomic diversity of Mucoromycotina.</title>
        <authorList>
            <person name="Muszewska A."/>
            <person name="Okrasinska A."/>
            <person name="Steczkiewicz K."/>
            <person name="Drgas O."/>
            <person name="Orlowska M."/>
            <person name="Perlinska-Lenart U."/>
            <person name="Aleksandrzak-Piekarczyk T."/>
            <person name="Szatraj K."/>
            <person name="Zielenkiewicz U."/>
            <person name="Pilsyk S."/>
            <person name="Malc E."/>
            <person name="Mieczkowski P."/>
            <person name="Kruszewska J.S."/>
            <person name="Biernat P."/>
            <person name="Pawlowska J."/>
        </authorList>
    </citation>
    <scope>NUCLEOTIDE SEQUENCE</scope>
    <source>
        <strain evidence="2">WA0000067209</strain>
    </source>
</reference>
<protein>
    <recommendedName>
        <fullName evidence="4">DUF202 domain-containing protein</fullName>
    </recommendedName>
</protein>
<dbReference type="OrthoDB" id="2555434at2759"/>
<dbReference type="Proteomes" id="UP000654370">
    <property type="component" value="Unassembled WGS sequence"/>
</dbReference>
<dbReference type="PANTHER" id="PTHR38646:SF1">
    <property type="entry name" value="DUF202 DOMAIN-CONTAINING PROTEIN"/>
    <property type="match status" value="1"/>
</dbReference>